<evidence type="ECO:0000313" key="3">
    <source>
        <dbReference type="Proteomes" id="UP000757435"/>
    </source>
</evidence>
<dbReference type="SUPFAM" id="SSF47781">
    <property type="entry name" value="RuvA domain 2-like"/>
    <property type="match status" value="1"/>
</dbReference>
<keyword evidence="2" id="KW-0547">Nucleotide-binding</keyword>
<keyword evidence="2" id="KW-0067">ATP-binding</keyword>
<protein>
    <submittedName>
        <fullName evidence="2">ATP-dependent RecD-like DNA helicase</fullName>
    </submittedName>
</protein>
<dbReference type="AlphaFoldDB" id="A0A951UMQ0"/>
<dbReference type="InterPro" id="IPR010994">
    <property type="entry name" value="RuvA_2-like"/>
</dbReference>
<dbReference type="Gene3D" id="1.10.150.20">
    <property type="entry name" value="5' to 3' exonuclease, C-terminal subdomain"/>
    <property type="match status" value="1"/>
</dbReference>
<dbReference type="Pfam" id="PF23139">
    <property type="entry name" value="OB_YrrC"/>
    <property type="match status" value="1"/>
</dbReference>
<name>A0A951UMQ0_9CYAN</name>
<feature type="non-terminal residue" evidence="2">
    <location>
        <position position="156"/>
    </location>
</feature>
<dbReference type="EMBL" id="JAHHHD010000015">
    <property type="protein sequence ID" value="MBW4659901.1"/>
    <property type="molecule type" value="Genomic_DNA"/>
</dbReference>
<dbReference type="Proteomes" id="UP000757435">
    <property type="component" value="Unassembled WGS sequence"/>
</dbReference>
<dbReference type="GO" id="GO:0004386">
    <property type="term" value="F:helicase activity"/>
    <property type="evidence" value="ECO:0007669"/>
    <property type="project" value="UniProtKB-KW"/>
</dbReference>
<evidence type="ECO:0000259" key="1">
    <source>
        <dbReference type="Pfam" id="PF23139"/>
    </source>
</evidence>
<accession>A0A951UMQ0</accession>
<evidence type="ECO:0000313" key="2">
    <source>
        <dbReference type="EMBL" id="MBW4659901.1"/>
    </source>
</evidence>
<dbReference type="InterPro" id="IPR055446">
    <property type="entry name" value="RecD2_N_OB"/>
</dbReference>
<reference evidence="2" key="1">
    <citation type="submission" date="2021-05" db="EMBL/GenBank/DDBJ databases">
        <authorList>
            <person name="Pietrasiak N."/>
            <person name="Ward R."/>
            <person name="Stajich J.E."/>
            <person name="Kurbessoian T."/>
        </authorList>
    </citation>
    <scope>NUCLEOTIDE SEQUENCE</scope>
    <source>
        <strain evidence="2">UHER 2000/2452</strain>
    </source>
</reference>
<keyword evidence="2" id="KW-0347">Helicase</keyword>
<feature type="domain" description="ATP-dependent RecD2 DNA helicase OB-fold" evidence="1">
    <location>
        <begin position="16"/>
        <end position="87"/>
    </location>
</feature>
<dbReference type="Pfam" id="PF14520">
    <property type="entry name" value="HHH_5"/>
    <property type="match status" value="1"/>
</dbReference>
<proteinExistence type="predicted"/>
<reference evidence="2" key="2">
    <citation type="journal article" date="2022" name="Microbiol. Resour. Announc.">
        <title>Metagenome Sequencing to Explore Phylogenomics of Terrestrial Cyanobacteria.</title>
        <authorList>
            <person name="Ward R.D."/>
            <person name="Stajich J.E."/>
            <person name="Johansen J.R."/>
            <person name="Huntemann M."/>
            <person name="Clum A."/>
            <person name="Foster B."/>
            <person name="Foster B."/>
            <person name="Roux S."/>
            <person name="Palaniappan K."/>
            <person name="Varghese N."/>
            <person name="Mukherjee S."/>
            <person name="Reddy T.B.K."/>
            <person name="Daum C."/>
            <person name="Copeland A."/>
            <person name="Chen I.A."/>
            <person name="Ivanova N.N."/>
            <person name="Kyrpides N.C."/>
            <person name="Shapiro N."/>
            <person name="Eloe-Fadrosh E.A."/>
            <person name="Pietrasiak N."/>
        </authorList>
    </citation>
    <scope>NUCLEOTIDE SEQUENCE</scope>
    <source>
        <strain evidence="2">UHER 2000/2452</strain>
    </source>
</reference>
<gene>
    <name evidence="2" type="ORF">KME15_14590</name>
</gene>
<comment type="caution">
    <text evidence="2">The sequence shown here is derived from an EMBL/GenBank/DDBJ whole genome shotgun (WGS) entry which is preliminary data.</text>
</comment>
<organism evidence="2 3">
    <name type="scientific">Drouetiella hepatica Uher 2000/2452</name>
    <dbReference type="NCBI Taxonomy" id="904376"/>
    <lineage>
        <taxon>Bacteria</taxon>
        <taxon>Bacillati</taxon>
        <taxon>Cyanobacteriota</taxon>
        <taxon>Cyanophyceae</taxon>
        <taxon>Oculatellales</taxon>
        <taxon>Oculatellaceae</taxon>
        <taxon>Drouetiella</taxon>
    </lineage>
</organism>
<keyword evidence="2" id="KW-0378">Hydrolase</keyword>
<sequence length="156" mass="17520">MQQQPAMNAQPPIEPLQGVVERITYHSEESGYTIARLKAPRTRELVTIVGSFATIQAGQTLQMQGIWREHPQYGQQFQVTQYRETKPATLTGIEKYLGSGLIKGVGPVTAKRVVAHFGLETLDIIEHHIERLIEVPGIAKKRVKLIQIAWQTQKAI</sequence>